<dbReference type="AlphaFoldDB" id="A0A6J7IMY8"/>
<keyword evidence="2 5" id="KW-0812">Transmembrane</keyword>
<evidence type="ECO:0000313" key="6">
    <source>
        <dbReference type="EMBL" id="CAB4932046.1"/>
    </source>
</evidence>
<proteinExistence type="predicted"/>
<sequence length="144" mass="15894">MVGLQFGLLGLLFLKPAGALLSDASYLRSISGLLTFAAIAIFIAAYVALKPSLRISPIPKPGAALIVKGIYKWFRHPMYLGVLFIGTGFLLNNLNIASVVIWVFLLINMTTKARYEDDLLLIRHPEAIIYQSKTLGLFGKRTEK</sequence>
<evidence type="ECO:0000256" key="4">
    <source>
        <dbReference type="ARBA" id="ARBA00023136"/>
    </source>
</evidence>
<dbReference type="GO" id="GO:0016020">
    <property type="term" value="C:membrane"/>
    <property type="evidence" value="ECO:0007669"/>
    <property type="project" value="UniProtKB-SubCell"/>
</dbReference>
<evidence type="ECO:0000256" key="3">
    <source>
        <dbReference type="ARBA" id="ARBA00022989"/>
    </source>
</evidence>
<keyword evidence="4 5" id="KW-0472">Membrane</keyword>
<evidence type="ECO:0000256" key="5">
    <source>
        <dbReference type="SAM" id="Phobius"/>
    </source>
</evidence>
<evidence type="ECO:0000256" key="2">
    <source>
        <dbReference type="ARBA" id="ARBA00022692"/>
    </source>
</evidence>
<dbReference type="Gene3D" id="1.20.120.1630">
    <property type="match status" value="1"/>
</dbReference>
<keyword evidence="3 5" id="KW-1133">Transmembrane helix</keyword>
<gene>
    <name evidence="6" type="ORF">UFOPK3684_01013</name>
</gene>
<accession>A0A6J7IMY8</accession>
<dbReference type="GO" id="GO:0004671">
    <property type="term" value="F:protein C-terminal S-isoprenylcysteine carboxyl O-methyltransferase activity"/>
    <property type="evidence" value="ECO:0007669"/>
    <property type="project" value="InterPro"/>
</dbReference>
<dbReference type="InterPro" id="IPR007269">
    <property type="entry name" value="ICMT_MeTrfase"/>
</dbReference>
<organism evidence="6">
    <name type="scientific">freshwater metagenome</name>
    <dbReference type="NCBI Taxonomy" id="449393"/>
    <lineage>
        <taxon>unclassified sequences</taxon>
        <taxon>metagenomes</taxon>
        <taxon>ecological metagenomes</taxon>
    </lineage>
</organism>
<feature type="transmembrane region" description="Helical" evidence="5">
    <location>
        <begin position="29"/>
        <end position="49"/>
    </location>
</feature>
<evidence type="ECO:0000256" key="1">
    <source>
        <dbReference type="ARBA" id="ARBA00004141"/>
    </source>
</evidence>
<dbReference type="Pfam" id="PF04140">
    <property type="entry name" value="ICMT"/>
    <property type="match status" value="1"/>
</dbReference>
<reference evidence="6" key="1">
    <citation type="submission" date="2020-05" db="EMBL/GenBank/DDBJ databases">
        <authorList>
            <person name="Chiriac C."/>
            <person name="Salcher M."/>
            <person name="Ghai R."/>
            <person name="Kavagutti S V."/>
        </authorList>
    </citation>
    <scope>NUCLEOTIDE SEQUENCE</scope>
</reference>
<dbReference type="EMBL" id="CAFBMZ010000073">
    <property type="protein sequence ID" value="CAB4932046.1"/>
    <property type="molecule type" value="Genomic_DNA"/>
</dbReference>
<name>A0A6J7IMY8_9ZZZZ</name>
<comment type="subcellular location">
    <subcellularLocation>
        <location evidence="1">Membrane</location>
        <topology evidence="1">Multi-pass membrane protein</topology>
    </subcellularLocation>
</comment>
<feature type="transmembrane region" description="Helical" evidence="5">
    <location>
        <begin position="78"/>
        <end position="107"/>
    </location>
</feature>
<protein>
    <submittedName>
        <fullName evidence="6">Unannotated protein</fullName>
    </submittedName>
</protein>